<organism evidence="7 9">
    <name type="scientific">Deinococcus multiflagellatus</name>
    <dbReference type="NCBI Taxonomy" id="1656887"/>
    <lineage>
        <taxon>Bacteria</taxon>
        <taxon>Thermotogati</taxon>
        <taxon>Deinococcota</taxon>
        <taxon>Deinococci</taxon>
        <taxon>Deinococcales</taxon>
        <taxon>Deinococcaceae</taxon>
        <taxon>Deinococcus</taxon>
    </lineage>
</organism>
<dbReference type="SUPFAM" id="SSF47384">
    <property type="entry name" value="Homodimeric domain of signal transducing histidine kinase"/>
    <property type="match status" value="1"/>
</dbReference>
<dbReference type="InterPro" id="IPR036097">
    <property type="entry name" value="HisK_dim/P_sf"/>
</dbReference>
<dbReference type="SMART" id="SM00388">
    <property type="entry name" value="HisKA"/>
    <property type="match status" value="1"/>
</dbReference>
<reference evidence="7" key="3">
    <citation type="submission" date="2024-09" db="EMBL/GenBank/DDBJ databases">
        <authorList>
            <person name="Sun Q."/>
            <person name="Mori K."/>
        </authorList>
    </citation>
    <scope>NUCLEOTIDE SEQUENCE</scope>
    <source>
        <strain evidence="7">NBRC 112888</strain>
    </source>
</reference>
<evidence type="ECO:0000256" key="4">
    <source>
        <dbReference type="ARBA" id="ARBA00022679"/>
    </source>
</evidence>
<sequence length="288" mass="31978">MHGVIVVGLFGARHWTSTDRAVLATVMRSVGLTLEGAENTRVLQERTRELERSNADLERFAYVASHDLQEPLRTIASFAELIERRYGQHLDDRGRQYLTFVTRGAERMKVLIDDLLVFSRLNVVREDPTPLDLAAPLQDALDSLHGAIEHSGAQVSWGALPQVLGVRSELAQLFQNLLGNAIKFRRPDAAPRIEIQVQPAEGQWQIQVRDNGIGFDPHYAERIFQMFQRLHGRDQYEGTGMGLAIVRKILEHHGGQIWAQSVPGQGSTFTFTLQAAEDGPAGGTTGPA</sequence>
<dbReference type="InterPro" id="IPR004358">
    <property type="entry name" value="Sig_transdc_His_kin-like_C"/>
</dbReference>
<dbReference type="PROSITE" id="PS50109">
    <property type="entry name" value="HIS_KIN"/>
    <property type="match status" value="1"/>
</dbReference>
<keyword evidence="9" id="KW-1185">Reference proteome</keyword>
<dbReference type="InterPro" id="IPR005467">
    <property type="entry name" value="His_kinase_dom"/>
</dbReference>
<evidence type="ECO:0000256" key="2">
    <source>
        <dbReference type="ARBA" id="ARBA00012438"/>
    </source>
</evidence>
<keyword evidence="4" id="KW-0808">Transferase</keyword>
<evidence type="ECO:0000313" key="9">
    <source>
        <dbReference type="Proteomes" id="UP001596317"/>
    </source>
</evidence>
<dbReference type="Proteomes" id="UP001596317">
    <property type="component" value="Unassembled WGS sequence"/>
</dbReference>
<dbReference type="Gene3D" id="3.30.565.10">
    <property type="entry name" value="Histidine kinase-like ATPase, C-terminal domain"/>
    <property type="match status" value="1"/>
</dbReference>
<dbReference type="InterPro" id="IPR036890">
    <property type="entry name" value="HATPase_C_sf"/>
</dbReference>
<dbReference type="Gene3D" id="1.10.287.130">
    <property type="match status" value="1"/>
</dbReference>
<evidence type="ECO:0000256" key="1">
    <source>
        <dbReference type="ARBA" id="ARBA00000085"/>
    </source>
</evidence>
<dbReference type="EC" id="2.7.13.3" evidence="2"/>
<keyword evidence="5" id="KW-0418">Kinase</keyword>
<evidence type="ECO:0000313" key="7">
    <source>
        <dbReference type="EMBL" id="MFC6663263.1"/>
    </source>
</evidence>
<evidence type="ECO:0000256" key="5">
    <source>
        <dbReference type="ARBA" id="ARBA00022777"/>
    </source>
</evidence>
<dbReference type="PANTHER" id="PTHR43304">
    <property type="entry name" value="PHYTOCHROME-LIKE PROTEIN CPH1"/>
    <property type="match status" value="1"/>
</dbReference>
<reference evidence="9" key="2">
    <citation type="journal article" date="2019" name="Int. J. Syst. Evol. Microbiol.">
        <title>The Global Catalogue of Microorganisms (GCM) 10K type strain sequencing project: providing services to taxonomists for standard genome sequencing and annotation.</title>
        <authorList>
            <consortium name="The Broad Institute Genomics Platform"/>
            <consortium name="The Broad Institute Genome Sequencing Center for Infectious Disease"/>
            <person name="Wu L."/>
            <person name="Ma J."/>
        </authorList>
    </citation>
    <scope>NUCLEOTIDE SEQUENCE [LARGE SCALE GENOMIC DNA]</scope>
    <source>
        <strain evidence="9">CCUG 63830</strain>
    </source>
</reference>
<accession>A0ABW1ZRW1</accession>
<dbReference type="CDD" id="cd16921">
    <property type="entry name" value="HATPase_FilI-like"/>
    <property type="match status" value="1"/>
</dbReference>
<dbReference type="EMBL" id="JBHSWB010000003">
    <property type="protein sequence ID" value="MFC6663263.1"/>
    <property type="molecule type" value="Genomic_DNA"/>
</dbReference>
<dbReference type="GO" id="GO:0005524">
    <property type="term" value="F:ATP binding"/>
    <property type="evidence" value="ECO:0007669"/>
    <property type="project" value="UniProtKB-KW"/>
</dbReference>
<evidence type="ECO:0000259" key="6">
    <source>
        <dbReference type="PROSITE" id="PS50109"/>
    </source>
</evidence>
<proteinExistence type="predicted"/>
<comment type="caution">
    <text evidence="7">The sequence shown here is derived from an EMBL/GenBank/DDBJ whole genome shotgun (WGS) entry which is preliminary data.</text>
</comment>
<dbReference type="SMART" id="SM00387">
    <property type="entry name" value="HATPase_c"/>
    <property type="match status" value="1"/>
</dbReference>
<dbReference type="RefSeq" id="WP_380059101.1">
    <property type="nucleotide sequence ID" value="NZ_JBHSWB010000003.1"/>
</dbReference>
<dbReference type="PRINTS" id="PR00344">
    <property type="entry name" value="BCTRLSENSOR"/>
</dbReference>
<gene>
    <name evidence="7" type="ORF">ACFP90_24790</name>
    <name evidence="8" type="ORF">ACFP90_26640</name>
</gene>
<dbReference type="PANTHER" id="PTHR43304:SF1">
    <property type="entry name" value="PAC DOMAIN-CONTAINING PROTEIN"/>
    <property type="match status" value="1"/>
</dbReference>
<dbReference type="InterPro" id="IPR003661">
    <property type="entry name" value="HisK_dim/P_dom"/>
</dbReference>
<dbReference type="EMBL" id="JBHSWB010000003">
    <property type="protein sequence ID" value="MFC6663597.1"/>
    <property type="molecule type" value="Genomic_DNA"/>
</dbReference>
<keyword evidence="7" id="KW-0067">ATP-binding</keyword>
<keyword evidence="7" id="KW-0547">Nucleotide-binding</keyword>
<dbReference type="CDD" id="cd00082">
    <property type="entry name" value="HisKA"/>
    <property type="match status" value="1"/>
</dbReference>
<evidence type="ECO:0000313" key="8">
    <source>
        <dbReference type="EMBL" id="MFC6663597.1"/>
    </source>
</evidence>
<reference evidence="7" key="1">
    <citation type="journal article" date="2014" name="Int. J. Syst. Evol. Microbiol.">
        <title>Complete genome of a new Firmicutes species belonging to the dominant human colonic microbiota ('Ruminococcus bicirculans') reveals two chromosomes and a selective capacity to utilize plant glucans.</title>
        <authorList>
            <consortium name="NISC Comparative Sequencing Program"/>
            <person name="Wegmann U."/>
            <person name="Louis P."/>
            <person name="Goesmann A."/>
            <person name="Henrissat B."/>
            <person name="Duncan S.H."/>
            <person name="Flint H.J."/>
        </authorList>
    </citation>
    <scope>NUCLEOTIDE SEQUENCE</scope>
    <source>
        <strain evidence="7">NBRC 112888</strain>
    </source>
</reference>
<dbReference type="InterPro" id="IPR003594">
    <property type="entry name" value="HATPase_dom"/>
</dbReference>
<feature type="domain" description="Histidine kinase" evidence="6">
    <location>
        <begin position="63"/>
        <end position="277"/>
    </location>
</feature>
<name>A0ABW1ZRW1_9DEIO</name>
<dbReference type="Pfam" id="PF00512">
    <property type="entry name" value="HisKA"/>
    <property type="match status" value="1"/>
</dbReference>
<protein>
    <recommendedName>
        <fullName evidence="2">histidine kinase</fullName>
        <ecNumber evidence="2">2.7.13.3</ecNumber>
    </recommendedName>
</protein>
<evidence type="ECO:0000256" key="3">
    <source>
        <dbReference type="ARBA" id="ARBA00022553"/>
    </source>
</evidence>
<dbReference type="InterPro" id="IPR052162">
    <property type="entry name" value="Sensor_kinase/Photoreceptor"/>
</dbReference>
<comment type="catalytic activity">
    <reaction evidence="1">
        <text>ATP + protein L-histidine = ADP + protein N-phospho-L-histidine.</text>
        <dbReference type="EC" id="2.7.13.3"/>
    </reaction>
</comment>
<keyword evidence="3" id="KW-0597">Phosphoprotein</keyword>
<dbReference type="Pfam" id="PF02518">
    <property type="entry name" value="HATPase_c"/>
    <property type="match status" value="1"/>
</dbReference>
<dbReference type="SUPFAM" id="SSF55874">
    <property type="entry name" value="ATPase domain of HSP90 chaperone/DNA topoisomerase II/histidine kinase"/>
    <property type="match status" value="1"/>
</dbReference>